<reference evidence="1 2" key="1">
    <citation type="submission" date="2023-01" db="EMBL/GenBank/DDBJ databases">
        <authorList>
            <person name="Kreplak J."/>
        </authorList>
    </citation>
    <scope>NUCLEOTIDE SEQUENCE [LARGE SCALE GENOMIC DNA]</scope>
</reference>
<proteinExistence type="predicted"/>
<name>A0AAV0YM57_VICFA</name>
<evidence type="ECO:0000313" key="2">
    <source>
        <dbReference type="Proteomes" id="UP001157006"/>
    </source>
</evidence>
<protein>
    <submittedName>
        <fullName evidence="1">Uncharacterized protein</fullName>
    </submittedName>
</protein>
<evidence type="ECO:0000313" key="1">
    <source>
        <dbReference type="EMBL" id="CAI8586831.1"/>
    </source>
</evidence>
<dbReference type="EMBL" id="OX451736">
    <property type="protein sequence ID" value="CAI8586831.1"/>
    <property type="molecule type" value="Genomic_DNA"/>
</dbReference>
<organism evidence="1 2">
    <name type="scientific">Vicia faba</name>
    <name type="common">Broad bean</name>
    <name type="synonym">Faba vulgaris</name>
    <dbReference type="NCBI Taxonomy" id="3906"/>
    <lineage>
        <taxon>Eukaryota</taxon>
        <taxon>Viridiplantae</taxon>
        <taxon>Streptophyta</taxon>
        <taxon>Embryophyta</taxon>
        <taxon>Tracheophyta</taxon>
        <taxon>Spermatophyta</taxon>
        <taxon>Magnoliopsida</taxon>
        <taxon>eudicotyledons</taxon>
        <taxon>Gunneridae</taxon>
        <taxon>Pentapetalae</taxon>
        <taxon>rosids</taxon>
        <taxon>fabids</taxon>
        <taxon>Fabales</taxon>
        <taxon>Fabaceae</taxon>
        <taxon>Papilionoideae</taxon>
        <taxon>50 kb inversion clade</taxon>
        <taxon>NPAAA clade</taxon>
        <taxon>Hologalegina</taxon>
        <taxon>IRL clade</taxon>
        <taxon>Fabeae</taxon>
        <taxon>Vicia</taxon>
    </lineage>
</organism>
<dbReference type="AlphaFoldDB" id="A0AAV0YM57"/>
<sequence>MYQTHSTFVKKRQFFLGCFRNSEAHIFTGGITIEGGSLPKGSPPSPNFSSQLTPAALLPLSRNSVFPPPSECSAISQLRTSLHLQSTPQLPPSAINHRRTIPQSLNFAHLSVYNQLHNSLRLQSTTAGLFCNLSVYSSLCLQLPCGCSLPLSRPASSQPVHSVLVNLNSSSSYTSSIFKRHTYKYSVAARNTHFVNKT</sequence>
<dbReference type="Proteomes" id="UP001157006">
    <property type="component" value="Chromosome 1L"/>
</dbReference>
<accession>A0AAV0YM57</accession>
<keyword evidence="2" id="KW-1185">Reference proteome</keyword>
<gene>
    <name evidence="1" type="ORF">VFH_I272200</name>
</gene>